<gene>
    <name evidence="1" type="ORF">GCM10011357_25910</name>
</gene>
<dbReference type="Proteomes" id="UP000614272">
    <property type="component" value="Unassembled WGS sequence"/>
</dbReference>
<dbReference type="InterPro" id="IPR027056">
    <property type="entry name" value="Gluconate_2DH_su3"/>
</dbReference>
<sequence length="181" mass="20570">MQRREFITGALAALGAGLAPAQVEHVWARVCQTSHREGYCYQFVPVKTVTFFTHLVEHLIPTRDLTNADLALARFVDGAIEQTRSQREKVQITRCLEHLYQRYNRMAGAPDTTMTQLIGDGLMADDEEIAGPLNTIRQLAMVGFYTSEYVARQLLNFDPVPGHYDPEIKISELDKRTTWSR</sequence>
<organism evidence="1 2">
    <name type="scientific">Lacimicrobium alkaliphilum</name>
    <dbReference type="NCBI Taxonomy" id="1526571"/>
    <lineage>
        <taxon>Bacteria</taxon>
        <taxon>Pseudomonadati</taxon>
        <taxon>Pseudomonadota</taxon>
        <taxon>Gammaproteobacteria</taxon>
        <taxon>Alteromonadales</taxon>
        <taxon>Alteromonadaceae</taxon>
        <taxon>Lacimicrobium</taxon>
    </lineage>
</organism>
<name>A0ABQ1RGI5_9ALTE</name>
<accession>A0ABQ1RGI5</accession>
<comment type="caution">
    <text evidence="1">The sequence shown here is derived from an EMBL/GenBank/DDBJ whole genome shotgun (WGS) entry which is preliminary data.</text>
</comment>
<protein>
    <recommendedName>
        <fullName evidence="3">Gluconate 2-dehydrogenase subunit 3 family protein</fullName>
    </recommendedName>
</protein>
<evidence type="ECO:0000313" key="2">
    <source>
        <dbReference type="Proteomes" id="UP000614272"/>
    </source>
</evidence>
<evidence type="ECO:0000313" key="1">
    <source>
        <dbReference type="EMBL" id="GGD69679.1"/>
    </source>
</evidence>
<dbReference type="RefSeq" id="WP_099035247.1">
    <property type="nucleotide sequence ID" value="NZ_BMGJ01000010.1"/>
</dbReference>
<proteinExistence type="predicted"/>
<dbReference type="EMBL" id="BMGJ01000010">
    <property type="protein sequence ID" value="GGD69679.1"/>
    <property type="molecule type" value="Genomic_DNA"/>
</dbReference>
<reference evidence="2" key="1">
    <citation type="journal article" date="2019" name="Int. J. Syst. Evol. Microbiol.">
        <title>The Global Catalogue of Microorganisms (GCM) 10K type strain sequencing project: providing services to taxonomists for standard genome sequencing and annotation.</title>
        <authorList>
            <consortium name="The Broad Institute Genomics Platform"/>
            <consortium name="The Broad Institute Genome Sequencing Center for Infectious Disease"/>
            <person name="Wu L."/>
            <person name="Ma J."/>
        </authorList>
    </citation>
    <scope>NUCLEOTIDE SEQUENCE [LARGE SCALE GENOMIC DNA]</scope>
    <source>
        <strain evidence="2">CGMCC 1.12923</strain>
    </source>
</reference>
<evidence type="ECO:0008006" key="3">
    <source>
        <dbReference type="Google" id="ProtNLM"/>
    </source>
</evidence>
<keyword evidence="2" id="KW-1185">Reference proteome</keyword>
<dbReference type="Pfam" id="PF13618">
    <property type="entry name" value="Gluconate_2-dh3"/>
    <property type="match status" value="1"/>
</dbReference>